<name>A0A0E0RFG9_ORYRU</name>
<proteinExistence type="predicted"/>
<dbReference type="HOGENOM" id="CLU_113079_0_0_1"/>
<dbReference type="EnsemblPlants" id="ORUFI12G07940.1">
    <property type="protein sequence ID" value="ORUFI12G07940.1"/>
    <property type="gene ID" value="ORUFI12G07940"/>
</dbReference>
<reference evidence="1" key="2">
    <citation type="submission" date="2015-06" db="UniProtKB">
        <authorList>
            <consortium name="EnsemblPlants"/>
        </authorList>
    </citation>
    <scope>IDENTIFICATION</scope>
</reference>
<sequence>MVPSHAHVQPGKACVHRVSDKQGIRLAVAIDPSQHTSHVPLLIGPSPRTKRIMAAKIPDLHSTSSTPTPWYSIGIYLYGKNPDLAIWIWQQQHQPQEHRCTRVLRRQPGDGGELFLQESGQDGDEMEGRLLATMQCSDGDKMEVNSAGENLFPNVGMVIATFLEVSHWRFNVGAASLVLSLLDQLRWIGCGKIWVIDCLLLSYSRTLSSILV</sequence>
<dbReference type="Proteomes" id="UP000008022">
    <property type="component" value="Unassembled WGS sequence"/>
</dbReference>
<dbReference type="Gramene" id="ORUFI12G07940.1">
    <property type="protein sequence ID" value="ORUFI12G07940.1"/>
    <property type="gene ID" value="ORUFI12G07940"/>
</dbReference>
<protein>
    <submittedName>
        <fullName evidence="1">Uncharacterized protein</fullName>
    </submittedName>
</protein>
<evidence type="ECO:0000313" key="1">
    <source>
        <dbReference type="EnsemblPlants" id="ORUFI12G07940.1"/>
    </source>
</evidence>
<accession>A0A0E0RFG9</accession>
<keyword evidence="2" id="KW-1185">Reference proteome</keyword>
<reference evidence="2" key="1">
    <citation type="submission" date="2013-06" db="EMBL/GenBank/DDBJ databases">
        <authorList>
            <person name="Zhao Q."/>
        </authorList>
    </citation>
    <scope>NUCLEOTIDE SEQUENCE</scope>
    <source>
        <strain evidence="2">cv. W1943</strain>
    </source>
</reference>
<organism evidence="1 2">
    <name type="scientific">Oryza rufipogon</name>
    <name type="common">Brownbeard rice</name>
    <name type="synonym">Asian wild rice</name>
    <dbReference type="NCBI Taxonomy" id="4529"/>
    <lineage>
        <taxon>Eukaryota</taxon>
        <taxon>Viridiplantae</taxon>
        <taxon>Streptophyta</taxon>
        <taxon>Embryophyta</taxon>
        <taxon>Tracheophyta</taxon>
        <taxon>Spermatophyta</taxon>
        <taxon>Magnoliopsida</taxon>
        <taxon>Liliopsida</taxon>
        <taxon>Poales</taxon>
        <taxon>Poaceae</taxon>
        <taxon>BOP clade</taxon>
        <taxon>Oryzoideae</taxon>
        <taxon>Oryzeae</taxon>
        <taxon>Oryzinae</taxon>
        <taxon>Oryza</taxon>
    </lineage>
</organism>
<evidence type="ECO:0000313" key="2">
    <source>
        <dbReference type="Proteomes" id="UP000008022"/>
    </source>
</evidence>
<dbReference type="AlphaFoldDB" id="A0A0E0RFG9"/>
<dbReference type="OMA" id="PRTKRIM"/>